<organism evidence="1 2">
    <name type="scientific">Paenibacillus radicis</name>
    <name type="common">ex Xue et al. 2023</name>
    <dbReference type="NCBI Taxonomy" id="2972489"/>
    <lineage>
        <taxon>Bacteria</taxon>
        <taxon>Bacillati</taxon>
        <taxon>Bacillota</taxon>
        <taxon>Bacilli</taxon>
        <taxon>Bacillales</taxon>
        <taxon>Paenibacillaceae</taxon>
        <taxon>Paenibacillus</taxon>
    </lineage>
</organism>
<dbReference type="Proteomes" id="UP001300012">
    <property type="component" value="Unassembled WGS sequence"/>
</dbReference>
<dbReference type="EMBL" id="JANQBD010000003">
    <property type="protein sequence ID" value="MCR8630598.1"/>
    <property type="molecule type" value="Genomic_DNA"/>
</dbReference>
<protein>
    <submittedName>
        <fullName evidence="1">Uncharacterized protein</fullName>
    </submittedName>
</protein>
<comment type="caution">
    <text evidence="1">The sequence shown here is derived from an EMBL/GenBank/DDBJ whole genome shotgun (WGS) entry which is preliminary data.</text>
</comment>
<accession>A0ABT1YEE2</accession>
<dbReference type="RefSeq" id="WP_258212215.1">
    <property type="nucleotide sequence ID" value="NZ_JANQBD010000003.1"/>
</dbReference>
<gene>
    <name evidence="1" type="ORF">NV381_05215</name>
</gene>
<keyword evidence="2" id="KW-1185">Reference proteome</keyword>
<proteinExistence type="predicted"/>
<reference evidence="1 2" key="1">
    <citation type="submission" date="2022-08" db="EMBL/GenBank/DDBJ databases">
        <title>Paenibacillus endoradicis sp. nov., Paenibacillus radicibacter sp. nov and Paenibacillus pararadicis sp. nov., three cold-adapted plant growth-promoting bacteria isolated from root of Larix gmelinii in Great Khingan.</title>
        <authorList>
            <person name="Xue H."/>
        </authorList>
    </citation>
    <scope>NUCLEOTIDE SEQUENCE [LARGE SCALE GENOMIC DNA]</scope>
    <source>
        <strain evidence="1 2">N5-1-1-5</strain>
    </source>
</reference>
<evidence type="ECO:0000313" key="2">
    <source>
        <dbReference type="Proteomes" id="UP001300012"/>
    </source>
</evidence>
<sequence length="61" mass="6667">MIDTVLQEEARSAGKKIFESAEIFKMVKDRGMLATPAIVAEKIIELLLGEQFTQGSVIDVG</sequence>
<evidence type="ECO:0000313" key="1">
    <source>
        <dbReference type="EMBL" id="MCR8630598.1"/>
    </source>
</evidence>
<name>A0ABT1YEE2_9BACL</name>